<dbReference type="EMBL" id="LODT01000051">
    <property type="protein sequence ID" value="KYQ88608.1"/>
    <property type="molecule type" value="Genomic_DNA"/>
</dbReference>
<dbReference type="AlphaFoldDB" id="A0A151Z3T8"/>
<keyword evidence="5" id="KW-0378">Hydrolase</keyword>
<dbReference type="OrthoDB" id="10059875at2759"/>
<keyword evidence="10" id="KW-1185">Reference proteome</keyword>
<evidence type="ECO:0000259" key="8">
    <source>
        <dbReference type="Pfam" id="PF07687"/>
    </source>
</evidence>
<accession>A0A151Z3T8</accession>
<gene>
    <name evidence="9" type="ORF">DLAC_11349</name>
</gene>
<evidence type="ECO:0000256" key="6">
    <source>
        <dbReference type="ARBA" id="ARBA00022833"/>
    </source>
</evidence>
<evidence type="ECO:0000256" key="2">
    <source>
        <dbReference type="ARBA" id="ARBA00001947"/>
    </source>
</evidence>
<name>A0A151Z3T8_TIELA</name>
<dbReference type="Proteomes" id="UP000076078">
    <property type="component" value="Unassembled WGS sequence"/>
</dbReference>
<protein>
    <submittedName>
        <fullName evidence="9">Acetylornitine deacetylase</fullName>
    </submittedName>
</protein>
<dbReference type="SUPFAM" id="SSF55031">
    <property type="entry name" value="Bacterial exopeptidase dimerisation domain"/>
    <property type="match status" value="1"/>
</dbReference>
<evidence type="ECO:0000313" key="10">
    <source>
        <dbReference type="Proteomes" id="UP000076078"/>
    </source>
</evidence>
<dbReference type="InterPro" id="IPR033687">
    <property type="entry name" value="YodQ-like"/>
</dbReference>
<evidence type="ECO:0000256" key="4">
    <source>
        <dbReference type="ARBA" id="ARBA00022723"/>
    </source>
</evidence>
<dbReference type="InterPro" id="IPR010182">
    <property type="entry name" value="ArgE/DapE"/>
</dbReference>
<dbReference type="Pfam" id="PF07687">
    <property type="entry name" value="M20_dimer"/>
    <property type="match status" value="1"/>
</dbReference>
<dbReference type="InterPro" id="IPR011650">
    <property type="entry name" value="Peptidase_M20_dimer"/>
</dbReference>
<evidence type="ECO:0000313" key="9">
    <source>
        <dbReference type="EMBL" id="KYQ88608.1"/>
    </source>
</evidence>
<dbReference type="OMA" id="GDCAPHA"/>
<dbReference type="GO" id="GO:0046872">
    <property type="term" value="F:metal ion binding"/>
    <property type="evidence" value="ECO:0007669"/>
    <property type="project" value="UniProtKB-KW"/>
</dbReference>
<dbReference type="PANTHER" id="PTHR43808:SF25">
    <property type="entry name" value="PEPTIDASE M20 DIMERISATION DOMAIN-CONTAINING PROTEIN"/>
    <property type="match status" value="1"/>
</dbReference>
<evidence type="ECO:0000256" key="3">
    <source>
        <dbReference type="ARBA" id="ARBA00006247"/>
    </source>
</evidence>
<proteinExistence type="inferred from homology"/>
<dbReference type="Gene3D" id="3.40.630.10">
    <property type="entry name" value="Zn peptidases"/>
    <property type="match status" value="1"/>
</dbReference>
<comment type="cofactor">
    <cofactor evidence="2">
        <name>Zn(2+)</name>
        <dbReference type="ChEBI" id="CHEBI:29105"/>
    </cofactor>
</comment>
<dbReference type="InterPro" id="IPR036264">
    <property type="entry name" value="Bact_exopeptidase_dim_dom"/>
</dbReference>
<comment type="similarity">
    <text evidence="3">Belongs to the peptidase M20A family.</text>
</comment>
<dbReference type="NCBIfam" id="NF005306">
    <property type="entry name" value="PRK06837.1"/>
    <property type="match status" value="1"/>
</dbReference>
<dbReference type="PANTHER" id="PTHR43808">
    <property type="entry name" value="ACETYLORNITHINE DEACETYLASE"/>
    <property type="match status" value="1"/>
</dbReference>
<dbReference type="InParanoid" id="A0A151Z3T8"/>
<sequence>MSTINFPSHEKICEMVDKLQPEAIEKLKQLVSFDSLLGNEKDVQEYIHEVFNSLGLKVDRVPIVMDEIKDLPGFSPVEWEYNGKENIIGIHEPTPSDYVSNSQKKSLIFNGHIDVVPTGRDSLWEKNPFSPYVKDGRLYGRGSGDMKAGVIAFIIAYKAIKELGFLPASKLMLQTVVEEECTGNGTLACLARGYKADACIIPEPFPQIITAQVGLVWCRVTVQGRPAHVLEMGSGVNAIDGAMYVVAELRKLEEQWNNPQNIHPAFKQFKHPLNFNLGIINGGEWTSSVPCECTFELRAGFYPGADLKKIREELVSVIDKAATDKGLPYQIKWNGFQAEGYLTDPELPMMKALGETYRKALNREPEYSPVLCTTDTRFFGLYYGIPATCLGPESSHIHGIDESVSLESLRDITRVLACFISDWCGLQPAH</sequence>
<evidence type="ECO:0000256" key="7">
    <source>
        <dbReference type="ARBA" id="ARBA00023285"/>
    </source>
</evidence>
<comment type="caution">
    <text evidence="9">The sequence shown here is derived from an EMBL/GenBank/DDBJ whole genome shotgun (WGS) entry which is preliminary data.</text>
</comment>
<dbReference type="GO" id="GO:0016787">
    <property type="term" value="F:hydrolase activity"/>
    <property type="evidence" value="ECO:0007669"/>
    <property type="project" value="UniProtKB-KW"/>
</dbReference>
<keyword evidence="6" id="KW-0862">Zinc</keyword>
<dbReference type="STRING" id="361077.A0A151Z3T8"/>
<evidence type="ECO:0000256" key="1">
    <source>
        <dbReference type="ARBA" id="ARBA00001941"/>
    </source>
</evidence>
<reference evidence="9 10" key="1">
    <citation type="submission" date="2015-12" db="EMBL/GenBank/DDBJ databases">
        <title>Dictyostelia acquired genes for synthesis and detection of signals that induce cell-type specialization by lateral gene transfer from prokaryotes.</title>
        <authorList>
            <person name="Gloeckner G."/>
            <person name="Schaap P."/>
        </authorList>
    </citation>
    <scope>NUCLEOTIDE SEQUENCE [LARGE SCALE GENOMIC DNA]</scope>
    <source>
        <strain evidence="9 10">TK</strain>
    </source>
</reference>
<dbReference type="NCBIfam" id="TIGR01910">
    <property type="entry name" value="DapE-ArgE"/>
    <property type="match status" value="1"/>
</dbReference>
<keyword evidence="7" id="KW-0170">Cobalt</keyword>
<feature type="domain" description="Peptidase M20 dimerisation" evidence="8">
    <location>
        <begin position="211"/>
        <end position="322"/>
    </location>
</feature>
<dbReference type="CDD" id="cd03895">
    <property type="entry name" value="M20_ArgE_DapE-like"/>
    <property type="match status" value="1"/>
</dbReference>
<dbReference type="Gene3D" id="3.30.70.360">
    <property type="match status" value="1"/>
</dbReference>
<dbReference type="SUPFAM" id="SSF53187">
    <property type="entry name" value="Zn-dependent exopeptidases"/>
    <property type="match status" value="1"/>
</dbReference>
<dbReference type="InterPro" id="IPR050072">
    <property type="entry name" value="Peptidase_M20A"/>
</dbReference>
<keyword evidence="4" id="KW-0479">Metal-binding</keyword>
<dbReference type="InterPro" id="IPR002933">
    <property type="entry name" value="Peptidase_M20"/>
</dbReference>
<organism evidence="9 10">
    <name type="scientific">Tieghemostelium lacteum</name>
    <name type="common">Slime mold</name>
    <name type="synonym">Dictyostelium lacteum</name>
    <dbReference type="NCBI Taxonomy" id="361077"/>
    <lineage>
        <taxon>Eukaryota</taxon>
        <taxon>Amoebozoa</taxon>
        <taxon>Evosea</taxon>
        <taxon>Eumycetozoa</taxon>
        <taxon>Dictyostelia</taxon>
        <taxon>Dictyosteliales</taxon>
        <taxon>Raperosteliaceae</taxon>
        <taxon>Tieghemostelium</taxon>
    </lineage>
</organism>
<evidence type="ECO:0000256" key="5">
    <source>
        <dbReference type="ARBA" id="ARBA00022801"/>
    </source>
</evidence>
<dbReference type="Pfam" id="PF01546">
    <property type="entry name" value="Peptidase_M20"/>
    <property type="match status" value="1"/>
</dbReference>
<comment type="cofactor">
    <cofactor evidence="1">
        <name>Co(2+)</name>
        <dbReference type="ChEBI" id="CHEBI:48828"/>
    </cofactor>
</comment>